<feature type="domain" description="HNH nuclease" evidence="2">
    <location>
        <begin position="118"/>
        <end position="145"/>
    </location>
</feature>
<dbReference type="Pfam" id="PF13392">
    <property type="entry name" value="HNH_3"/>
    <property type="match status" value="1"/>
</dbReference>
<dbReference type="AlphaFoldDB" id="A0A0F9J9L9"/>
<comment type="caution">
    <text evidence="3">The sequence shown here is derived from an EMBL/GenBank/DDBJ whole genome shotgun (WGS) entry which is preliminary data.</text>
</comment>
<dbReference type="InterPro" id="IPR003615">
    <property type="entry name" value="HNH_nuc"/>
</dbReference>
<evidence type="ECO:0000259" key="1">
    <source>
        <dbReference type="Pfam" id="PF07463"/>
    </source>
</evidence>
<gene>
    <name evidence="3" type="ORF">LCGC14_1851380</name>
</gene>
<sequence length="212" mass="24336">MHNIEPTKKYPISVSFPKGLDAVSIVQPLINAKSGLFIMEIWKDIPGYESCYQASNLGRIKSLTRYVRHSKGGKMFHRGRILKPGISYRGYPVVNLSNSRTKYIHRLIASTFILNPGKKPSINHKNGIKTDNRIENLEWCTNKENTIHAIKNGYYLKGENIPNSKLTEKQVIEIRNKYIPYKYSAQKLANEYKMSAATISEIISNKIWKHIL</sequence>
<reference evidence="3" key="1">
    <citation type="journal article" date="2015" name="Nature">
        <title>Complex archaea that bridge the gap between prokaryotes and eukaryotes.</title>
        <authorList>
            <person name="Spang A."/>
            <person name="Saw J.H."/>
            <person name="Jorgensen S.L."/>
            <person name="Zaremba-Niedzwiedzka K."/>
            <person name="Martijn J."/>
            <person name="Lind A.E."/>
            <person name="van Eijk R."/>
            <person name="Schleper C."/>
            <person name="Guy L."/>
            <person name="Ettema T.J."/>
        </authorList>
    </citation>
    <scope>NUCLEOTIDE SEQUENCE</scope>
</reference>
<dbReference type="EMBL" id="LAZR01018600">
    <property type="protein sequence ID" value="KKL95762.1"/>
    <property type="molecule type" value="Genomic_DNA"/>
</dbReference>
<dbReference type="Gene3D" id="3.90.75.20">
    <property type="match status" value="1"/>
</dbReference>
<dbReference type="Pfam" id="PF07463">
    <property type="entry name" value="NUMOD4"/>
    <property type="match status" value="1"/>
</dbReference>
<dbReference type="InterPro" id="IPR044925">
    <property type="entry name" value="His-Me_finger_sf"/>
</dbReference>
<evidence type="ECO:0008006" key="4">
    <source>
        <dbReference type="Google" id="ProtNLM"/>
    </source>
</evidence>
<feature type="domain" description="NUMOD4" evidence="1">
    <location>
        <begin position="40"/>
        <end position="97"/>
    </location>
</feature>
<proteinExistence type="predicted"/>
<organism evidence="3">
    <name type="scientific">marine sediment metagenome</name>
    <dbReference type="NCBI Taxonomy" id="412755"/>
    <lineage>
        <taxon>unclassified sequences</taxon>
        <taxon>metagenomes</taxon>
        <taxon>ecological metagenomes</taxon>
    </lineage>
</organism>
<accession>A0A0F9J9L9</accession>
<dbReference type="SUPFAM" id="SSF54060">
    <property type="entry name" value="His-Me finger endonucleases"/>
    <property type="match status" value="1"/>
</dbReference>
<dbReference type="InterPro" id="IPR010902">
    <property type="entry name" value="NUMOD4"/>
</dbReference>
<name>A0A0F9J9L9_9ZZZZ</name>
<evidence type="ECO:0000259" key="2">
    <source>
        <dbReference type="Pfam" id="PF13392"/>
    </source>
</evidence>
<protein>
    <recommendedName>
        <fullName evidence="4">HNH nuclease domain-containing protein</fullName>
    </recommendedName>
</protein>
<evidence type="ECO:0000313" key="3">
    <source>
        <dbReference type="EMBL" id="KKL95762.1"/>
    </source>
</evidence>
<dbReference type="GO" id="GO:0016788">
    <property type="term" value="F:hydrolase activity, acting on ester bonds"/>
    <property type="evidence" value="ECO:0007669"/>
    <property type="project" value="InterPro"/>
</dbReference>